<dbReference type="InterPro" id="IPR037069">
    <property type="entry name" value="AcylCoA_DH/ox_N_sf"/>
</dbReference>
<organism evidence="5 6">
    <name type="scientific">Crenobacter oryzisoli</name>
    <dbReference type="NCBI Taxonomy" id="3056844"/>
    <lineage>
        <taxon>Bacteria</taxon>
        <taxon>Pseudomonadati</taxon>
        <taxon>Pseudomonadota</taxon>
        <taxon>Betaproteobacteria</taxon>
        <taxon>Neisseriales</taxon>
        <taxon>Neisseriaceae</taxon>
        <taxon>Crenobacter</taxon>
    </lineage>
</organism>
<dbReference type="PANTHER" id="PTHR48083">
    <property type="entry name" value="MEDIUM-CHAIN SPECIFIC ACYL-COA DEHYDROGENASE, MITOCHONDRIAL-RELATED"/>
    <property type="match status" value="1"/>
</dbReference>
<dbReference type="PIRSF" id="PIRSF016578">
    <property type="entry name" value="HsaA"/>
    <property type="match status" value="1"/>
</dbReference>
<evidence type="ECO:0000313" key="5">
    <source>
        <dbReference type="EMBL" id="MDN0077455.1"/>
    </source>
</evidence>
<dbReference type="RefSeq" id="WP_289832092.1">
    <property type="nucleotide sequence ID" value="NZ_JAUEDK010000069.1"/>
</dbReference>
<keyword evidence="1" id="KW-0560">Oxidoreductase</keyword>
<feature type="domain" description="Acyl-CoA dehydrogenase/oxidase N-terminal" evidence="3">
    <location>
        <begin position="26"/>
        <end position="110"/>
    </location>
</feature>
<dbReference type="EMBL" id="JAUEDK010000069">
    <property type="protein sequence ID" value="MDN0077455.1"/>
    <property type="molecule type" value="Genomic_DNA"/>
</dbReference>
<dbReference type="SUPFAM" id="SSF47203">
    <property type="entry name" value="Acyl-CoA dehydrogenase C-terminal domain-like"/>
    <property type="match status" value="1"/>
</dbReference>
<dbReference type="InterPro" id="IPR046373">
    <property type="entry name" value="Acyl-CoA_Oxase/DH_mid-dom_sf"/>
</dbReference>
<dbReference type="Gene3D" id="1.20.140.10">
    <property type="entry name" value="Butyryl-CoA Dehydrogenase, subunit A, domain 3"/>
    <property type="match status" value="1"/>
</dbReference>
<dbReference type="Pfam" id="PF02771">
    <property type="entry name" value="Acyl-CoA_dh_N"/>
    <property type="match status" value="1"/>
</dbReference>
<proteinExistence type="inferred from homology"/>
<dbReference type="Pfam" id="PF08028">
    <property type="entry name" value="Acyl-CoA_dh_2"/>
    <property type="match status" value="1"/>
</dbReference>
<name>A0ABT7XUQ2_9NEIS</name>
<dbReference type="Gene3D" id="2.40.110.10">
    <property type="entry name" value="Butyryl-CoA Dehydrogenase, subunit A, domain 2"/>
    <property type="match status" value="1"/>
</dbReference>
<dbReference type="Proteomes" id="UP001168540">
    <property type="component" value="Unassembled WGS sequence"/>
</dbReference>
<comment type="similarity">
    <text evidence="2">Belongs to the HpaH/HsaA monooxygenase family.</text>
</comment>
<feature type="domain" description="Acyl-CoA dehydrogenase C-terminal" evidence="4">
    <location>
        <begin position="248"/>
        <end position="377"/>
    </location>
</feature>
<dbReference type="Gene3D" id="1.10.540.10">
    <property type="entry name" value="Acyl-CoA dehydrogenase/oxidase, N-terminal domain"/>
    <property type="match status" value="1"/>
</dbReference>
<dbReference type="InterPro" id="IPR013107">
    <property type="entry name" value="Acyl-CoA_DH_C"/>
</dbReference>
<evidence type="ECO:0000259" key="3">
    <source>
        <dbReference type="Pfam" id="PF02771"/>
    </source>
</evidence>
<evidence type="ECO:0000259" key="4">
    <source>
        <dbReference type="Pfam" id="PF08028"/>
    </source>
</evidence>
<dbReference type="InterPro" id="IPR036250">
    <property type="entry name" value="AcylCo_DH-like_C"/>
</dbReference>
<evidence type="ECO:0000256" key="2">
    <source>
        <dbReference type="ARBA" id="ARBA00049661"/>
    </source>
</evidence>
<gene>
    <name evidence="5" type="ORF">QU481_21770</name>
</gene>
<evidence type="ECO:0000256" key="1">
    <source>
        <dbReference type="ARBA" id="ARBA00023002"/>
    </source>
</evidence>
<sequence>MRSEPSSDQTVTGEELVARARALIPQLRERAPRAERERRVPAETVADMQDAGLFRVLQPKRWGGYQLDPQVFFEVQMALAEGCMSTAWIYGVIAVHNWQLALFDERAQNEVWEKDSSTLISSSYMPKGKIERVDGGFKLSGRWGFSSGVDHCDWAFLGVLVPPVEPGGAPEYRTFLVPRGDFRTDDVWHTVGLKGTGSQDVVVEGAFVPDYRTHKSSDGFAGTSPGLALNDAPLYQLPFGQIFVRAVSTATIGALQGALTSFVEAGKGRVSVNDGSRTAEDPTAQQLAAETSLAIDEMRTMLLRNFASMMASLRAGEPLKLLDRIHYRVQSASVVDRCAQLVSRLFYSSGAHGIYLGSPLSRYFVDIHCARTHVANNVDKYSRNYGGVLLGRDNTDFFL</sequence>
<evidence type="ECO:0000313" key="6">
    <source>
        <dbReference type="Proteomes" id="UP001168540"/>
    </source>
</evidence>
<dbReference type="InterPro" id="IPR050741">
    <property type="entry name" value="Acyl-CoA_dehydrogenase"/>
</dbReference>
<dbReference type="PANTHER" id="PTHR48083:SF19">
    <property type="entry name" value="FLAVIN-DEPENDENT MONOOXYGENASE, OXYGENASE SUBUNIT HSAA"/>
    <property type="match status" value="1"/>
</dbReference>
<keyword evidence="6" id="KW-1185">Reference proteome</keyword>
<dbReference type="SUPFAM" id="SSF56645">
    <property type="entry name" value="Acyl-CoA dehydrogenase NM domain-like"/>
    <property type="match status" value="1"/>
</dbReference>
<dbReference type="InterPro" id="IPR013786">
    <property type="entry name" value="AcylCoA_DH/ox_N"/>
</dbReference>
<comment type="caution">
    <text evidence="5">The sequence shown here is derived from an EMBL/GenBank/DDBJ whole genome shotgun (WGS) entry which is preliminary data.</text>
</comment>
<reference evidence="5" key="1">
    <citation type="submission" date="2023-06" db="EMBL/GenBank/DDBJ databases">
        <authorList>
            <person name="Zhang S."/>
        </authorList>
    </citation>
    <scope>NUCLEOTIDE SEQUENCE</scope>
    <source>
        <strain evidence="5">SG2303</strain>
    </source>
</reference>
<protein>
    <submittedName>
        <fullName evidence="5">Acyl-CoA dehydrogenase family protein</fullName>
    </submittedName>
</protein>
<dbReference type="InterPro" id="IPR009100">
    <property type="entry name" value="AcylCoA_DH/oxidase_NM_dom_sf"/>
</dbReference>
<accession>A0ABT7XUQ2</accession>